<evidence type="ECO:0000256" key="2">
    <source>
        <dbReference type="ARBA" id="ARBA00022840"/>
    </source>
</evidence>
<evidence type="ECO:0000256" key="1">
    <source>
        <dbReference type="ARBA" id="ARBA00022741"/>
    </source>
</evidence>
<dbReference type="HAMAP" id="MF_01488">
    <property type="entry name" value="RecD2"/>
    <property type="match status" value="1"/>
</dbReference>
<comment type="caution">
    <text evidence="8">The sequence shown here is derived from an EMBL/GenBank/DDBJ whole genome shotgun (WGS) entry which is preliminary data.</text>
</comment>
<keyword evidence="3" id="KW-0238">DNA-binding</keyword>
<dbReference type="SUPFAM" id="SSF52540">
    <property type="entry name" value="P-loop containing nucleoside triphosphate hydrolases"/>
    <property type="match status" value="2"/>
</dbReference>
<dbReference type="GO" id="GO:0003677">
    <property type="term" value="F:DNA binding"/>
    <property type="evidence" value="ECO:0007669"/>
    <property type="project" value="UniProtKB-UniRule"/>
</dbReference>
<dbReference type="GO" id="GO:0016787">
    <property type="term" value="F:hydrolase activity"/>
    <property type="evidence" value="ECO:0007669"/>
    <property type="project" value="UniProtKB-KW"/>
</dbReference>
<accession>A0A2U3AHV5</accession>
<dbReference type="Gene3D" id="1.10.10.2220">
    <property type="match status" value="1"/>
</dbReference>
<keyword evidence="2 3" id="KW-0067">ATP-binding</keyword>
<dbReference type="InterPro" id="IPR029493">
    <property type="entry name" value="RecD2-like_HHH"/>
</dbReference>
<dbReference type="Pfam" id="PF13604">
    <property type="entry name" value="AAA_30"/>
    <property type="match status" value="1"/>
</dbReference>
<gene>
    <name evidence="8" type="primary">recD</name>
    <name evidence="3" type="synonym">recD2</name>
    <name evidence="9" type="ORF">DFR61_101123</name>
    <name evidence="8" type="ORF">NCTC10597_01820</name>
</gene>
<dbReference type="InterPro" id="IPR027417">
    <property type="entry name" value="P-loop_NTPase"/>
</dbReference>
<dbReference type="PANTHER" id="PTHR43788">
    <property type="entry name" value="DNA2/NAM7 HELICASE FAMILY MEMBER"/>
    <property type="match status" value="1"/>
</dbReference>
<dbReference type="GO" id="GO:0009338">
    <property type="term" value="C:exodeoxyribonuclease V complex"/>
    <property type="evidence" value="ECO:0007669"/>
    <property type="project" value="TreeGrafter"/>
</dbReference>
<evidence type="ECO:0000259" key="6">
    <source>
        <dbReference type="Pfam" id="PF18335"/>
    </source>
</evidence>
<dbReference type="InterPro" id="IPR055446">
    <property type="entry name" value="RecD2_N_OB"/>
</dbReference>
<feature type="domain" description="UvrD-like helicase C-terminal" evidence="4">
    <location>
        <begin position="679"/>
        <end position="726"/>
    </location>
</feature>
<evidence type="ECO:0000313" key="8">
    <source>
        <dbReference type="EMBL" id="STX10109.1"/>
    </source>
</evidence>
<keyword evidence="3 8" id="KW-0378">Hydrolase</keyword>
<reference evidence="9 11" key="2">
    <citation type="submission" date="2019-03" db="EMBL/GenBank/DDBJ databases">
        <title>Genomic Encyclopedia of Type Strains, Phase IV (KMG-IV): sequencing the most valuable type-strain genomes for metagenomic binning, comparative biology and taxonomic classification.</title>
        <authorList>
            <person name="Goeker M."/>
        </authorList>
    </citation>
    <scope>NUCLEOTIDE SEQUENCE [LARGE SCALE GENOMIC DNA]</scope>
    <source>
        <strain evidence="9 11">DSM 20580</strain>
    </source>
</reference>
<keyword evidence="1 3" id="KW-0547">Nucleotide-binding</keyword>
<evidence type="ECO:0000259" key="5">
    <source>
        <dbReference type="Pfam" id="PF14490"/>
    </source>
</evidence>
<feature type="binding site" evidence="3">
    <location>
        <begin position="367"/>
        <end position="371"/>
    </location>
    <ligand>
        <name>ATP</name>
        <dbReference type="ChEBI" id="CHEBI:30616"/>
    </ligand>
</feature>
<dbReference type="RefSeq" id="WP_109348317.1">
    <property type="nucleotide sequence ID" value="NZ_BJUE01000001.1"/>
</dbReference>
<feature type="domain" description="ATP-dependent RecD2 DNA helicase SH3" evidence="6">
    <location>
        <begin position="591"/>
        <end position="659"/>
    </location>
</feature>
<feature type="domain" description="ATP-dependent RecD2 DNA helicase-like helix-hairpin-helix" evidence="5">
    <location>
        <begin position="159"/>
        <end position="247"/>
    </location>
</feature>
<evidence type="ECO:0000259" key="7">
    <source>
        <dbReference type="Pfam" id="PF23139"/>
    </source>
</evidence>
<comment type="function">
    <text evidence="3">DNA-dependent ATPase and ATP-dependent 5'-3' DNA helicase. Has no activity on blunt DNA or DNA with 3'-overhangs, requires at least 10 bases of 5'-ssDNA for helicase activity.</text>
</comment>
<dbReference type="InterPro" id="IPR006345">
    <property type="entry name" value="RecD2"/>
</dbReference>
<dbReference type="CDD" id="cd17933">
    <property type="entry name" value="DEXSc_RecD-like"/>
    <property type="match status" value="1"/>
</dbReference>
<name>A0A2U3AHV5_9BACL</name>
<dbReference type="NCBIfam" id="TIGR01448">
    <property type="entry name" value="recD_rel"/>
    <property type="match status" value="1"/>
</dbReference>
<organism evidence="8 10">
    <name type="scientific">Kurthia zopfii</name>
    <dbReference type="NCBI Taxonomy" id="1650"/>
    <lineage>
        <taxon>Bacteria</taxon>
        <taxon>Bacillati</taxon>
        <taxon>Bacillota</taxon>
        <taxon>Bacilli</taxon>
        <taxon>Bacillales</taxon>
        <taxon>Caryophanaceae</taxon>
        <taxon>Kurthia</taxon>
    </lineage>
</organism>
<proteinExistence type="inferred from homology"/>
<feature type="domain" description="ATP-dependent RecD2 DNA helicase OB-fold" evidence="7">
    <location>
        <begin position="15"/>
        <end position="91"/>
    </location>
</feature>
<protein>
    <recommendedName>
        <fullName evidence="3">ATP-dependent RecD2 DNA helicase</fullName>
        <ecNumber evidence="3">5.6.2.3</ecNumber>
    </recommendedName>
    <alternativeName>
        <fullName evidence="3">DNA 5'-3' helicase subunit RecD2</fullName>
    </alternativeName>
</protein>
<dbReference type="InterPro" id="IPR050534">
    <property type="entry name" value="Coronavir_polyprotein_1ab"/>
</dbReference>
<dbReference type="EMBL" id="SNZG01000001">
    <property type="protein sequence ID" value="TDR44285.1"/>
    <property type="molecule type" value="Genomic_DNA"/>
</dbReference>
<dbReference type="InterPro" id="IPR041451">
    <property type="entry name" value="RecD2_SH13"/>
</dbReference>
<reference evidence="8 10" key="1">
    <citation type="submission" date="2018-06" db="EMBL/GenBank/DDBJ databases">
        <authorList>
            <consortium name="Pathogen Informatics"/>
            <person name="Doyle S."/>
        </authorList>
    </citation>
    <scope>NUCLEOTIDE SEQUENCE [LARGE SCALE GENOMIC DNA]</scope>
    <source>
        <strain evidence="8 10">NCTC10597</strain>
    </source>
</reference>
<dbReference type="CDD" id="cd18809">
    <property type="entry name" value="SF1_C_RecD"/>
    <property type="match status" value="1"/>
</dbReference>
<evidence type="ECO:0000313" key="9">
    <source>
        <dbReference type="EMBL" id="TDR44285.1"/>
    </source>
</evidence>
<dbReference type="GO" id="GO:0043139">
    <property type="term" value="F:5'-3' DNA helicase activity"/>
    <property type="evidence" value="ECO:0007669"/>
    <property type="project" value="UniProtKB-UniRule"/>
</dbReference>
<dbReference type="EMBL" id="UGNP01000001">
    <property type="protein sequence ID" value="STX10109.1"/>
    <property type="molecule type" value="Genomic_DNA"/>
</dbReference>
<comment type="catalytic activity">
    <reaction evidence="3">
        <text>ATP + H2O = ADP + phosphate + H(+)</text>
        <dbReference type="Rhea" id="RHEA:13065"/>
        <dbReference type="ChEBI" id="CHEBI:15377"/>
        <dbReference type="ChEBI" id="CHEBI:15378"/>
        <dbReference type="ChEBI" id="CHEBI:30616"/>
        <dbReference type="ChEBI" id="CHEBI:43474"/>
        <dbReference type="ChEBI" id="CHEBI:456216"/>
        <dbReference type="EC" id="5.6.2.3"/>
    </reaction>
</comment>
<dbReference type="PANTHER" id="PTHR43788:SF6">
    <property type="entry name" value="DNA HELICASE B"/>
    <property type="match status" value="1"/>
</dbReference>
<dbReference type="OrthoDB" id="9803432at2"/>
<dbReference type="Proteomes" id="UP000294641">
    <property type="component" value="Unassembled WGS sequence"/>
</dbReference>
<dbReference type="Pfam" id="PF14490">
    <property type="entry name" value="HHH_RecD2"/>
    <property type="match status" value="1"/>
</dbReference>
<keyword evidence="3" id="KW-0347">Helicase</keyword>
<keyword evidence="11" id="KW-1185">Reference proteome</keyword>
<evidence type="ECO:0000256" key="3">
    <source>
        <dbReference type="HAMAP-Rule" id="MF_01488"/>
    </source>
</evidence>
<dbReference type="Pfam" id="PF23139">
    <property type="entry name" value="OB_YrrC"/>
    <property type="match status" value="1"/>
</dbReference>
<evidence type="ECO:0000259" key="4">
    <source>
        <dbReference type="Pfam" id="PF13538"/>
    </source>
</evidence>
<evidence type="ECO:0000313" key="10">
    <source>
        <dbReference type="Proteomes" id="UP000254330"/>
    </source>
</evidence>
<evidence type="ECO:0000313" key="11">
    <source>
        <dbReference type="Proteomes" id="UP000294641"/>
    </source>
</evidence>
<keyword evidence="3" id="KW-0413">Isomerase</keyword>
<dbReference type="InterPro" id="IPR027785">
    <property type="entry name" value="UvrD-like_helicase_C"/>
</dbReference>
<dbReference type="Pfam" id="PF13538">
    <property type="entry name" value="UvrD_C_2"/>
    <property type="match status" value="1"/>
</dbReference>
<sequence length="813" mass="90569">MTENLSLFADEKLFIVGRPVVSIFHNAENLFSIIKLKIQETNTDYKEKEVIVAGYFPKVVEDSIYRFTGRMTKHPKYGAQFKAETFEKEIPATETGVISYLSSDLFPGIGRRTAEIIVKKLGADAIKIIINNPSSLDDIPRLNEEKKETLRLVLQQNLGMDRIMIKLGEWGFGAQLAIKIYQLYLEDTIQLLQENPYRLIADVDGVGFQRADDLGEILGIGGSHPSRIEAAVIHIVNQASLSDGHTFIEAQQVIPQAKAILEQSQNVVISFEEISEAIIRLGEEGLLCGEETRLYIPSLYYSEVGIASKILQLKEKNEEQSAFPVSEIRKWIGDAEERFEVTYAKTQIKAIETAINSAVMILTGGPGTGKTTVVRGIVDVFAELHGLSLDPKEYSKKDEEFPIILVAPTGRAAKRLSESTGLPAQTIHRLLGFNGQDKEEESEREIEGKLLIVDEMSMVDTWLAHQLLRALNDKCQIVFVGDQDQLPPVGPGQVLKDLLASKAIPTVELSDVYRQADGSSIIELAHQMKMGQTPTNLTEKTSDRSFIPAYANQVPSVVQQVIGSALNKGFSIHDVQVLAPMYRGDAGIDALNKLIQEFVNPKKNAKTKEIQFGETTYRIGDKVLQLVNQPNSNVFNGDMGEIISILKAKETTEKQDVMVISFDGIEVTYERSDLNQITLAYCCSIHKSQGSEFPMVIMPVVSGYSKMLRKNLLYTGLTRAKNFLILCGEPETFLRGIQNDSDILRQTSLSSRLLESSDEIAEKEQPADQEIPEKPATFALTMDNFMQIPPMIGMDRIKPTDFLVDEQQELLDT</sequence>
<dbReference type="GO" id="GO:0005524">
    <property type="term" value="F:ATP binding"/>
    <property type="evidence" value="ECO:0007669"/>
    <property type="project" value="UniProtKB-UniRule"/>
</dbReference>
<dbReference type="Gene3D" id="3.40.50.300">
    <property type="entry name" value="P-loop containing nucleotide triphosphate hydrolases"/>
    <property type="match status" value="2"/>
</dbReference>
<dbReference type="GO" id="GO:0006310">
    <property type="term" value="P:DNA recombination"/>
    <property type="evidence" value="ECO:0007669"/>
    <property type="project" value="InterPro"/>
</dbReference>
<dbReference type="Pfam" id="PF18335">
    <property type="entry name" value="SH3_13"/>
    <property type="match status" value="1"/>
</dbReference>
<dbReference type="AlphaFoldDB" id="A0A2U3AHV5"/>
<dbReference type="Gene3D" id="2.30.30.940">
    <property type="match status" value="1"/>
</dbReference>
<comment type="similarity">
    <text evidence="3">Belongs to the RecD family. RecD2 subfamily.</text>
</comment>
<dbReference type="EC" id="5.6.2.3" evidence="3"/>
<dbReference type="Proteomes" id="UP000254330">
    <property type="component" value="Unassembled WGS sequence"/>
</dbReference>
<dbReference type="GO" id="GO:0017116">
    <property type="term" value="F:single-stranded DNA helicase activity"/>
    <property type="evidence" value="ECO:0007669"/>
    <property type="project" value="TreeGrafter"/>
</dbReference>